<gene>
    <name evidence="2" type="ORF">HMPREF0357_10159</name>
</gene>
<dbReference type="CDD" id="cd04301">
    <property type="entry name" value="NAT_SF"/>
    <property type="match status" value="1"/>
</dbReference>
<proteinExistence type="predicted"/>
<dbReference type="InterPro" id="IPR016181">
    <property type="entry name" value="Acyl_CoA_acyltransferase"/>
</dbReference>
<protein>
    <recommendedName>
        <fullName evidence="1">N-acetyltransferase domain-containing protein</fullName>
    </recommendedName>
</protein>
<feature type="domain" description="N-acetyltransferase" evidence="1">
    <location>
        <begin position="37"/>
        <end position="98"/>
    </location>
</feature>
<dbReference type="InterPro" id="IPR000182">
    <property type="entry name" value="GNAT_dom"/>
</dbReference>
<dbReference type="Gene3D" id="3.40.630.30">
    <property type="match status" value="1"/>
</dbReference>
<evidence type="ECO:0000259" key="1">
    <source>
        <dbReference type="Pfam" id="PF00583"/>
    </source>
</evidence>
<dbReference type="STRING" id="1648.A2I91_06625"/>
<accession>E7FU53</accession>
<evidence type="ECO:0000313" key="2">
    <source>
        <dbReference type="EMBL" id="EFY09364.1"/>
    </source>
</evidence>
<dbReference type="AlphaFoldDB" id="E7FU53"/>
<dbReference type="SUPFAM" id="SSF55729">
    <property type="entry name" value="Acyl-CoA N-acyltransferases (Nat)"/>
    <property type="match status" value="1"/>
</dbReference>
<dbReference type="Proteomes" id="UP000003028">
    <property type="component" value="Unassembled WGS sequence"/>
</dbReference>
<name>E7FU53_ERYRH</name>
<dbReference type="GO" id="GO:0016747">
    <property type="term" value="F:acyltransferase activity, transferring groups other than amino-acyl groups"/>
    <property type="evidence" value="ECO:0007669"/>
    <property type="project" value="InterPro"/>
</dbReference>
<dbReference type="EMBL" id="ACLK02000001">
    <property type="protein sequence ID" value="EFY09364.1"/>
    <property type="molecule type" value="Genomic_DNA"/>
</dbReference>
<keyword evidence="3" id="KW-1185">Reference proteome</keyword>
<comment type="caution">
    <text evidence="2">The sequence shown here is derived from an EMBL/GenBank/DDBJ whole genome shotgun (WGS) entry which is preliminary data.</text>
</comment>
<dbReference type="Pfam" id="PF00583">
    <property type="entry name" value="Acetyltransf_1"/>
    <property type="match status" value="1"/>
</dbReference>
<sequence>MEDVVMICLGTQAQLEELVYLSIMCETDCSYEHRQAVIKAQLNSDQDVFVIKYDCGFPAGFAHFQKDAFNKHHARLQMIYVEEAFRGNGYATEMVAMCKTLIGCNDEVRLSSECAFQVS</sequence>
<evidence type="ECO:0000313" key="3">
    <source>
        <dbReference type="Proteomes" id="UP000003028"/>
    </source>
</evidence>
<organism evidence="2 3">
    <name type="scientific">Erysipelothrix rhusiopathiae ATCC 19414</name>
    <dbReference type="NCBI Taxonomy" id="525280"/>
    <lineage>
        <taxon>Bacteria</taxon>
        <taxon>Bacillati</taxon>
        <taxon>Bacillota</taxon>
        <taxon>Erysipelotrichia</taxon>
        <taxon>Erysipelotrichales</taxon>
        <taxon>Erysipelotrichaceae</taxon>
        <taxon>Erysipelothrix</taxon>
    </lineage>
</organism>
<reference evidence="2" key="1">
    <citation type="submission" date="2011-01" db="EMBL/GenBank/DDBJ databases">
        <authorList>
            <person name="Muzny D."/>
            <person name="Qin X."/>
            <person name="Buhay C."/>
            <person name="Dugan-Rocha S."/>
            <person name="Ding Y."/>
            <person name="Chen G."/>
            <person name="Hawes A."/>
            <person name="Holder M."/>
            <person name="Jhangiani S."/>
            <person name="Johnson A."/>
            <person name="Khan Z."/>
            <person name="Li Z."/>
            <person name="Liu W."/>
            <person name="Liu X."/>
            <person name="Perez L."/>
            <person name="Shen H."/>
            <person name="Wang Q."/>
            <person name="Watt J."/>
            <person name="Xi L."/>
            <person name="Xin Y."/>
            <person name="Zhou J."/>
            <person name="Deng J."/>
            <person name="Jiang H."/>
            <person name="Liu Y."/>
            <person name="Qu J."/>
            <person name="Song X.-Z."/>
            <person name="Zhang L."/>
            <person name="Villasana D."/>
            <person name="Johnson A."/>
            <person name="Liu J."/>
            <person name="Liyanage D."/>
            <person name="Lorensuhewa L."/>
            <person name="Robinson T."/>
            <person name="Song A."/>
            <person name="Song B.-B."/>
            <person name="Dinh H."/>
            <person name="Thornton R."/>
            <person name="Coyle M."/>
            <person name="Francisco L."/>
            <person name="Jackson L."/>
            <person name="Javaid M."/>
            <person name="Korchina V."/>
            <person name="Kovar C."/>
            <person name="Mata R."/>
            <person name="Mathew T."/>
            <person name="Ngo R."/>
            <person name="Nguyen L."/>
            <person name="Nguyen N."/>
            <person name="Okwuonu G."/>
            <person name="Ongeri F."/>
            <person name="Pham C."/>
            <person name="Simmons D."/>
            <person name="Wilczek-Boney K."/>
            <person name="Hale W."/>
            <person name="Jakkamsetti A."/>
            <person name="Pham P."/>
            <person name="Ruth R."/>
            <person name="San Lucas F."/>
            <person name="Warren J."/>
            <person name="Zhang J."/>
            <person name="Zhao Z."/>
            <person name="Zhou C."/>
            <person name="Zhu D."/>
            <person name="Lee S."/>
            <person name="Bess C."/>
            <person name="Blankenburg K."/>
            <person name="Forbes L."/>
            <person name="Fu Q."/>
            <person name="Gubbala S."/>
            <person name="Hirani K."/>
            <person name="Jayaseelan J.C."/>
            <person name="Lara F."/>
            <person name="Munidasa M."/>
            <person name="Palculict T."/>
            <person name="Patil S."/>
            <person name="Pu L.-L."/>
            <person name="Saada N."/>
            <person name="Tang L."/>
            <person name="Weissenberger G."/>
            <person name="Zhu Y."/>
            <person name="Hemphill L."/>
            <person name="Shang Y."/>
            <person name="Youmans B."/>
            <person name="Ayvaz T."/>
            <person name="Ross M."/>
            <person name="Santibanez J."/>
            <person name="Aqrawi P."/>
            <person name="Gross S."/>
            <person name="Joshi V."/>
            <person name="Fowler G."/>
            <person name="Nazareth L."/>
            <person name="Reid J."/>
            <person name="Worley K."/>
            <person name="Petrosino J."/>
            <person name="Highlander S."/>
            <person name="Gibbs R."/>
        </authorList>
    </citation>
    <scope>NUCLEOTIDE SEQUENCE [LARGE SCALE GENOMIC DNA]</scope>
    <source>
        <strain evidence="2">ATCC 19414</strain>
    </source>
</reference>